<evidence type="ECO:0000256" key="4">
    <source>
        <dbReference type="ARBA" id="ARBA00022692"/>
    </source>
</evidence>
<evidence type="ECO:0000256" key="10">
    <source>
        <dbReference type="ARBA" id="ARBA00022989"/>
    </source>
</evidence>
<feature type="transmembrane region" description="Helical" evidence="17">
    <location>
        <begin position="177"/>
        <end position="194"/>
    </location>
</feature>
<feature type="binding site" evidence="16">
    <location>
        <position position="1041"/>
    </location>
    <ligand>
        <name>Mg(2+)</name>
        <dbReference type="ChEBI" id="CHEBI:18420"/>
    </ligand>
</feature>
<feature type="transmembrane region" description="Helical" evidence="17">
    <location>
        <begin position="1285"/>
        <end position="1305"/>
    </location>
</feature>
<evidence type="ECO:0000256" key="14">
    <source>
        <dbReference type="PIRSR" id="PIRSR606539-1"/>
    </source>
</evidence>
<comment type="similarity">
    <text evidence="3 17">Belongs to the cation transport ATPase (P-type) (TC 3.A.3) family. Type IV subfamily.</text>
</comment>
<protein>
    <recommendedName>
        <fullName evidence="17">Phospholipid-transporting ATPase</fullName>
        <ecNumber evidence="17">7.6.2.1</ecNumber>
    </recommendedName>
</protein>
<feature type="transmembrane region" description="Helical" evidence="17">
    <location>
        <begin position="452"/>
        <end position="472"/>
    </location>
</feature>
<dbReference type="FunFam" id="3.40.50.1000:FF:000172">
    <property type="entry name" value="Phospholipid-transporting ATPase"/>
    <property type="match status" value="1"/>
</dbReference>
<dbReference type="GO" id="GO:0005524">
    <property type="term" value="F:ATP binding"/>
    <property type="evidence" value="ECO:0007669"/>
    <property type="project" value="UniProtKB-UniRule"/>
</dbReference>
<keyword evidence="5 16" id="KW-0479">Metal-binding</keyword>
<dbReference type="Gene3D" id="3.40.50.1000">
    <property type="entry name" value="HAD superfamily/HAD-like"/>
    <property type="match status" value="1"/>
</dbReference>
<evidence type="ECO:0000256" key="18">
    <source>
        <dbReference type="SAM" id="MobiDB-lite"/>
    </source>
</evidence>
<evidence type="ECO:0000256" key="1">
    <source>
        <dbReference type="ARBA" id="ARBA00004141"/>
    </source>
</evidence>
<feature type="transmembrane region" description="Helical" evidence="17">
    <location>
        <begin position="1245"/>
        <end position="1265"/>
    </location>
</feature>
<dbReference type="Gene3D" id="3.40.1110.10">
    <property type="entry name" value="Calcium-transporting ATPase, cytoplasmic domain N"/>
    <property type="match status" value="1"/>
</dbReference>
<dbReference type="InterPro" id="IPR044492">
    <property type="entry name" value="P_typ_ATPase_HD_dom"/>
</dbReference>
<dbReference type="InterPro" id="IPR023298">
    <property type="entry name" value="ATPase_P-typ_TM_dom_sf"/>
</dbReference>
<dbReference type="SFLD" id="SFLDF00027">
    <property type="entry name" value="p-type_atpase"/>
    <property type="match status" value="1"/>
</dbReference>
<dbReference type="NCBIfam" id="TIGR01652">
    <property type="entry name" value="ATPase-Plipid"/>
    <property type="match status" value="2"/>
</dbReference>
<comment type="catalytic activity">
    <reaction evidence="13">
        <text>a 1,2-diacyl-sn-glycero-3-phosphoethanolamine(out) + ATP + H2O = a 1,2-diacyl-sn-glycero-3-phosphoethanolamine(in) + ADP + phosphate + H(+)</text>
        <dbReference type="Rhea" id="RHEA:66132"/>
        <dbReference type="ChEBI" id="CHEBI:15377"/>
        <dbReference type="ChEBI" id="CHEBI:15378"/>
        <dbReference type="ChEBI" id="CHEBI:30616"/>
        <dbReference type="ChEBI" id="CHEBI:43474"/>
        <dbReference type="ChEBI" id="CHEBI:64612"/>
        <dbReference type="ChEBI" id="CHEBI:456216"/>
    </reaction>
    <physiologicalReaction direction="left-to-right" evidence="13">
        <dbReference type="Rhea" id="RHEA:66133"/>
    </physiologicalReaction>
</comment>
<feature type="transmembrane region" description="Helical" evidence="17">
    <location>
        <begin position="1215"/>
        <end position="1233"/>
    </location>
</feature>
<feature type="binding site" evidence="15">
    <location>
        <position position="703"/>
    </location>
    <ligand>
        <name>ATP</name>
        <dbReference type="ChEBI" id="CHEBI:30616"/>
    </ligand>
</feature>
<keyword evidence="24" id="KW-1185">Reference proteome</keyword>
<dbReference type="GO" id="GO:0016887">
    <property type="term" value="F:ATP hydrolysis activity"/>
    <property type="evidence" value="ECO:0007669"/>
    <property type="project" value="InterPro"/>
</dbReference>
<keyword evidence="9 17" id="KW-1278">Translocase</keyword>
<feature type="binding site" evidence="15">
    <location>
        <position position="924"/>
    </location>
    <ligand>
        <name>ATP</name>
        <dbReference type="ChEBI" id="CHEBI:30616"/>
    </ligand>
</feature>
<accession>A0A2Z6S7K6</accession>
<dbReference type="GO" id="GO:0140326">
    <property type="term" value="F:ATPase-coupled intramembrane lipid transporter activity"/>
    <property type="evidence" value="ECO:0007669"/>
    <property type="project" value="UniProtKB-EC"/>
</dbReference>
<dbReference type="InterPro" id="IPR008250">
    <property type="entry name" value="ATPase_P-typ_transduc_dom_A_sf"/>
</dbReference>
<evidence type="ECO:0000256" key="17">
    <source>
        <dbReference type="RuleBase" id="RU362033"/>
    </source>
</evidence>
<evidence type="ECO:0000313" key="22">
    <source>
        <dbReference type="EMBL" id="GBC10641.1"/>
    </source>
</evidence>
<evidence type="ECO:0000256" key="3">
    <source>
        <dbReference type="ARBA" id="ARBA00008109"/>
    </source>
</evidence>
<dbReference type="SUPFAM" id="SSF56784">
    <property type="entry name" value="HAD-like"/>
    <property type="match status" value="1"/>
</dbReference>
<name>A0A2Z6S7K6_9GLOM</name>
<evidence type="ECO:0000313" key="23">
    <source>
        <dbReference type="EMBL" id="GES81169.1"/>
    </source>
</evidence>
<dbReference type="Proteomes" id="UP000247702">
    <property type="component" value="Unassembled WGS sequence"/>
</dbReference>
<keyword evidence="8 16" id="KW-0460">Magnesium</keyword>
<dbReference type="GO" id="GO:0006892">
    <property type="term" value="P:post-Golgi vesicle-mediated transport"/>
    <property type="evidence" value="ECO:0007669"/>
    <property type="project" value="TreeGrafter"/>
</dbReference>
<reference evidence="23" key="2">
    <citation type="submission" date="2019-10" db="EMBL/GenBank/DDBJ databases">
        <title>Conservation and host-specific expression of non-tandemly repeated heterogenous ribosome RNA gene in arbuscular mycorrhizal fungi.</title>
        <authorList>
            <person name="Maeda T."/>
            <person name="Kobayashi Y."/>
            <person name="Nakagawa T."/>
            <person name="Ezawa T."/>
            <person name="Yamaguchi K."/>
            <person name="Bino T."/>
            <person name="Nishimoto Y."/>
            <person name="Shigenobu S."/>
            <person name="Kawaguchi M."/>
        </authorList>
    </citation>
    <scope>NUCLEOTIDE SEQUENCE</scope>
    <source>
        <strain evidence="23">HR1</strain>
    </source>
</reference>
<dbReference type="NCBIfam" id="TIGR01494">
    <property type="entry name" value="ATPase_P-type"/>
    <property type="match status" value="1"/>
</dbReference>
<evidence type="ECO:0000256" key="8">
    <source>
        <dbReference type="ARBA" id="ARBA00022842"/>
    </source>
</evidence>
<comment type="caution">
    <text evidence="22">The sequence shown here is derived from an EMBL/GenBank/DDBJ whole genome shotgun (WGS) entry which is preliminary data.</text>
</comment>
<dbReference type="SFLD" id="SFLDG00002">
    <property type="entry name" value="C1.7:_P-type_atpase_like"/>
    <property type="match status" value="1"/>
</dbReference>
<comment type="catalytic activity">
    <reaction evidence="12 17">
        <text>ATP + H2O + phospholipidSide 1 = ADP + phosphate + phospholipidSide 2.</text>
        <dbReference type="EC" id="7.6.2.1"/>
    </reaction>
</comment>
<gene>
    <name evidence="23" type="ORF">RCL2_000842600</name>
    <name evidence="22" type="ORF">RclHR1_00980018</name>
</gene>
<evidence type="ECO:0000259" key="19">
    <source>
        <dbReference type="Pfam" id="PF00122"/>
    </source>
</evidence>
<keyword evidence="6 15" id="KW-0547">Nucleotide-binding</keyword>
<dbReference type="EMBL" id="BLAL01000053">
    <property type="protein sequence ID" value="GES81169.1"/>
    <property type="molecule type" value="Genomic_DNA"/>
</dbReference>
<dbReference type="GO" id="GO:0045332">
    <property type="term" value="P:phospholipid translocation"/>
    <property type="evidence" value="ECO:0007669"/>
    <property type="project" value="TreeGrafter"/>
</dbReference>
<proteinExistence type="inferred from homology"/>
<feature type="binding site" evidence="15">
    <location>
        <position position="1041"/>
    </location>
    <ligand>
        <name>ATP</name>
        <dbReference type="ChEBI" id="CHEBI:30616"/>
    </ligand>
</feature>
<comment type="subcellular location">
    <subcellularLocation>
        <location evidence="2">Endomembrane system</location>
    </subcellularLocation>
    <subcellularLocation>
        <location evidence="1 17">Membrane</location>
        <topology evidence="1 17">Multi-pass membrane protein</topology>
    </subcellularLocation>
</comment>
<dbReference type="SUPFAM" id="SSF81653">
    <property type="entry name" value="Calcium ATPase, transduction domain A"/>
    <property type="match status" value="1"/>
</dbReference>
<dbReference type="GO" id="GO:0005886">
    <property type="term" value="C:plasma membrane"/>
    <property type="evidence" value="ECO:0007669"/>
    <property type="project" value="TreeGrafter"/>
</dbReference>
<dbReference type="PRINTS" id="PR00119">
    <property type="entry name" value="CATATPASE"/>
</dbReference>
<dbReference type="InterPro" id="IPR018303">
    <property type="entry name" value="ATPase_P-typ_P_site"/>
</dbReference>
<dbReference type="InterPro" id="IPR032630">
    <property type="entry name" value="P_typ_ATPase_c"/>
</dbReference>
<evidence type="ECO:0000259" key="21">
    <source>
        <dbReference type="Pfam" id="PF16212"/>
    </source>
</evidence>
<keyword evidence="11 17" id="KW-0472">Membrane</keyword>
<evidence type="ECO:0000256" key="13">
    <source>
        <dbReference type="ARBA" id="ARBA00049128"/>
    </source>
</evidence>
<feature type="transmembrane region" description="Helical" evidence="17">
    <location>
        <begin position="1173"/>
        <end position="1195"/>
    </location>
</feature>
<keyword evidence="4 17" id="KW-0812">Transmembrane</keyword>
<dbReference type="SUPFAM" id="SSF81665">
    <property type="entry name" value="Calcium ATPase, transmembrane domain M"/>
    <property type="match status" value="1"/>
</dbReference>
<feature type="binding site" evidence="15">
    <location>
        <position position="923"/>
    </location>
    <ligand>
        <name>ATP</name>
        <dbReference type="ChEBI" id="CHEBI:30616"/>
    </ligand>
</feature>
<evidence type="ECO:0000256" key="2">
    <source>
        <dbReference type="ARBA" id="ARBA00004308"/>
    </source>
</evidence>
<dbReference type="InterPro" id="IPR023299">
    <property type="entry name" value="ATPase_P-typ_cyto_dom_N"/>
</dbReference>
<dbReference type="EMBL" id="BEXD01004403">
    <property type="protein sequence ID" value="GBC10641.1"/>
    <property type="molecule type" value="Genomic_DNA"/>
</dbReference>
<feature type="binding site" evidence="16">
    <location>
        <position position="522"/>
    </location>
    <ligand>
        <name>Mg(2+)</name>
        <dbReference type="ChEBI" id="CHEBI:18420"/>
    </ligand>
</feature>
<dbReference type="PANTHER" id="PTHR24092:SF174">
    <property type="entry name" value="PHOSPHOLIPID-TRANSPORTING ATPASE DNF3-RELATED"/>
    <property type="match status" value="1"/>
</dbReference>
<dbReference type="Pfam" id="PF16212">
    <property type="entry name" value="PhoLip_ATPase_C"/>
    <property type="match status" value="1"/>
</dbReference>
<feature type="transmembrane region" description="Helical" evidence="17">
    <location>
        <begin position="1127"/>
        <end position="1147"/>
    </location>
</feature>
<evidence type="ECO:0000259" key="20">
    <source>
        <dbReference type="Pfam" id="PF16209"/>
    </source>
</evidence>
<evidence type="ECO:0000256" key="9">
    <source>
        <dbReference type="ARBA" id="ARBA00022967"/>
    </source>
</evidence>
<feature type="binding site" evidence="16">
    <location>
        <position position="520"/>
    </location>
    <ligand>
        <name>Mg(2+)</name>
        <dbReference type="ChEBI" id="CHEBI:18420"/>
    </ligand>
</feature>
<dbReference type="InterPro" id="IPR006539">
    <property type="entry name" value="P-type_ATPase_IV"/>
</dbReference>
<dbReference type="InterPro" id="IPR023214">
    <property type="entry name" value="HAD_sf"/>
</dbReference>
<feature type="compositionally biased region" description="Polar residues" evidence="18">
    <location>
        <begin position="1414"/>
        <end position="1429"/>
    </location>
</feature>
<dbReference type="InterPro" id="IPR001757">
    <property type="entry name" value="P_typ_ATPase"/>
</dbReference>
<comment type="cofactor">
    <cofactor evidence="16">
        <name>Mg(2+)</name>
        <dbReference type="ChEBI" id="CHEBI:18420"/>
    </cofactor>
</comment>
<feature type="binding site" evidence="15">
    <location>
        <position position="925"/>
    </location>
    <ligand>
        <name>ATP</name>
        <dbReference type="ChEBI" id="CHEBI:30616"/>
    </ligand>
</feature>
<dbReference type="InterPro" id="IPR036412">
    <property type="entry name" value="HAD-like_sf"/>
</dbReference>
<dbReference type="GO" id="GO:0000287">
    <property type="term" value="F:magnesium ion binding"/>
    <property type="evidence" value="ECO:0007669"/>
    <property type="project" value="UniProtKB-UniRule"/>
</dbReference>
<organism evidence="22 24">
    <name type="scientific">Rhizophagus clarus</name>
    <dbReference type="NCBI Taxonomy" id="94130"/>
    <lineage>
        <taxon>Eukaryota</taxon>
        <taxon>Fungi</taxon>
        <taxon>Fungi incertae sedis</taxon>
        <taxon>Mucoromycota</taxon>
        <taxon>Glomeromycotina</taxon>
        <taxon>Glomeromycetes</taxon>
        <taxon>Glomerales</taxon>
        <taxon>Glomeraceae</taxon>
        <taxon>Rhizophagus</taxon>
    </lineage>
</organism>
<dbReference type="GO" id="GO:0032456">
    <property type="term" value="P:endocytic recycling"/>
    <property type="evidence" value="ECO:0007669"/>
    <property type="project" value="TreeGrafter"/>
</dbReference>
<feature type="transmembrane region" description="Helical" evidence="17">
    <location>
        <begin position="1094"/>
        <end position="1115"/>
    </location>
</feature>
<feature type="compositionally biased region" description="Low complexity" evidence="18">
    <location>
        <begin position="1394"/>
        <end position="1403"/>
    </location>
</feature>
<dbReference type="OrthoDB" id="377733at2759"/>
<evidence type="ECO:0000256" key="15">
    <source>
        <dbReference type="PIRSR" id="PIRSR606539-2"/>
    </source>
</evidence>
<dbReference type="STRING" id="94130.A0A2Z6S7K6"/>
<dbReference type="PROSITE" id="PS00154">
    <property type="entry name" value="ATPASE_E1_E2"/>
    <property type="match status" value="1"/>
</dbReference>
<evidence type="ECO:0000256" key="16">
    <source>
        <dbReference type="PIRSR" id="PIRSR606539-3"/>
    </source>
</evidence>
<feature type="region of interest" description="Disordered" evidence="18">
    <location>
        <begin position="1374"/>
        <end position="1429"/>
    </location>
</feature>
<evidence type="ECO:0000256" key="6">
    <source>
        <dbReference type="ARBA" id="ARBA00022741"/>
    </source>
</evidence>
<feature type="binding site" evidence="15">
    <location>
        <position position="1040"/>
    </location>
    <ligand>
        <name>ATP</name>
        <dbReference type="ChEBI" id="CHEBI:30616"/>
    </ligand>
</feature>
<sequence length="1429" mass="163922">MEDSMKEYDHSLSSTISQSLRQEFSSHQVPITKYLGKTSSLDNNGFTMEVVDEMYKNPKNDPKISIESLDLVDSLYAQKIFNMKNNNNEKEPKESNNCITPNTTEMRLCHVMKKIRTLIYGQCSEISHREILILPERKEPLLDSRTNKPFINNSITTSRYTFYNFLPKQLYAQFSKIANLYFLFVAVIQTIPGWSPTGQFTTLIPLLSFMSISIAHEGFDDIRRHKHDKVENNKECLSLQVYRSNGVSSQRIGLWRKTKWKNLQVGDIVSIKAQEWIPADLLLLHSKGEEGICYVETAALDGETNLKQRQALEKTNSLLTSSEALVNFSGNIKTENPNQDLYNFEGSIEFNDEKYPLTNDQILLRGTILRNTPEIYGMVIFTGKETKLRMNATKNIRTKAPSIQKHMNRVVLIVFCFVIALATIYTTLSHYWTKNATGKFWYLGHHLKHNFVSTFFAYIILFNTMIPISLYVTMEIIKLAQVYFINHDLDMYHEETDTPAEAHTSTINEELGQVNYLFSDKTGTLTDNIMLFRKLSVGGRSFLHDLSIRKFQDDELLLKLQKHRNRITSTSGNRYSLTSLRRANSHNNQTGRVSNEIIEEQSIQIESLCRTNSVASTFSMIAPRSSTTSRCNSFTSMNSQKPISKRTIRSTLDLLTIIKHQYNTPFGERARFFLLAMALCHTCVPEIDLDSQEIFYQSASPDEFAIVTAAKELGYIVSNRSMGVVSLRVFNNGSDGLKVPNEDNVSYEDYKILNVIEFSSKRKRMSIIYRLPDGRICLLCKGADTVILDRLRHPQTKMMTDKRFFIENTNQNHVKDLFSIRDDKWLYSRTIQHIQEFSTEGLRTLLYGHKFIEEDEYATWNKLYQTASTSLIDRQKSLEDVAELIERDLEITGATAIEDKLQNGVPETIDNLRRAGIKIWMLTGDKRETAINIGYSCSLIKEYSTIIIVDSTVDLKKNLQSSLKRVHRGKLNHAVAIIDGTTLMTIEQNPEIMDLFINLGVLCEAVICCRASPCQKALVVRKIREKLTNAVTLAIGDGANDIAMIQEAHVGIGIMGREGLQAARTSDYSIAQFRYLMTLLFVHGRWSYVRVSKFVLGTFYKCICFYITQGIFQFFTGYSETSLYEHWTLAAYNTLFSSLPVLIVGIFEKDLNKKTLIGVPELYRTMGQLDSAFNLRIFFSWVCAGIYHALVIVLIPFCLHEIIVDYELRTIGSPHLYELGMTVYTCVVFVVTFKIAYLECHNWTFFTHLASFSTLLGWFLFQIFYNYFYPNNEVRGVFSKVGIKYEYWLTVLITVSIALIPNYIVKIIKSIVLPNDVDIYQQIEKDEKSLNQIIEEGHENERRLIGRKKVFNNDDDKIEDFKNIDVKIIENADVTNNFDGNNNNNDNDNDNDNESNNVDNIGNTNTDQIKENENTNTGSQESSQNQQNL</sequence>
<feature type="binding site" evidence="15">
    <location>
        <position position="758"/>
    </location>
    <ligand>
        <name>ATP</name>
        <dbReference type="ChEBI" id="CHEBI:30616"/>
    </ligand>
</feature>
<dbReference type="SFLD" id="SFLDS00003">
    <property type="entry name" value="Haloacid_Dehalogenase"/>
    <property type="match status" value="1"/>
</dbReference>
<feature type="active site" description="4-aspartylphosphate intermediate" evidence="14">
    <location>
        <position position="520"/>
    </location>
</feature>
<feature type="binding site" evidence="15">
    <location>
        <position position="843"/>
    </location>
    <ligand>
        <name>ATP</name>
        <dbReference type="ChEBI" id="CHEBI:30616"/>
    </ligand>
</feature>
<dbReference type="EC" id="7.6.2.1" evidence="17"/>
<dbReference type="Proteomes" id="UP000615446">
    <property type="component" value="Unassembled WGS sequence"/>
</dbReference>
<dbReference type="CDD" id="cd02073">
    <property type="entry name" value="P-type_ATPase_APLT_Dnf-like"/>
    <property type="match status" value="1"/>
</dbReference>
<keyword evidence="10 17" id="KW-1133">Transmembrane helix</keyword>
<dbReference type="GO" id="GO:0005802">
    <property type="term" value="C:trans-Golgi network"/>
    <property type="evidence" value="ECO:0007669"/>
    <property type="project" value="TreeGrafter"/>
</dbReference>
<feature type="transmembrane region" description="Helical" evidence="17">
    <location>
        <begin position="200"/>
        <end position="219"/>
    </location>
</feature>
<dbReference type="Gene3D" id="2.70.150.10">
    <property type="entry name" value="Calcium-transporting ATPase, cytoplasmic transduction domain A"/>
    <property type="match status" value="1"/>
</dbReference>
<feature type="binding site" evidence="15">
    <location>
        <position position="781"/>
    </location>
    <ligand>
        <name>ATP</name>
        <dbReference type="ChEBI" id="CHEBI:30616"/>
    </ligand>
</feature>
<evidence type="ECO:0000313" key="24">
    <source>
        <dbReference type="Proteomes" id="UP000247702"/>
    </source>
</evidence>
<feature type="domain" description="P-type ATPase C-terminal" evidence="21">
    <location>
        <begin position="1063"/>
        <end position="1315"/>
    </location>
</feature>
<evidence type="ECO:0000256" key="7">
    <source>
        <dbReference type="ARBA" id="ARBA00022840"/>
    </source>
</evidence>
<feature type="binding site" evidence="15">
    <location>
        <position position="521"/>
    </location>
    <ligand>
        <name>ATP</name>
        <dbReference type="ChEBI" id="CHEBI:30616"/>
    </ligand>
</feature>
<evidence type="ECO:0000256" key="11">
    <source>
        <dbReference type="ARBA" id="ARBA00023136"/>
    </source>
</evidence>
<reference evidence="22 24" key="1">
    <citation type="submission" date="2017-11" db="EMBL/GenBank/DDBJ databases">
        <title>The genome of Rhizophagus clarus HR1 reveals common genetic basis of auxotrophy among arbuscular mycorrhizal fungi.</title>
        <authorList>
            <person name="Kobayashi Y."/>
        </authorList>
    </citation>
    <scope>NUCLEOTIDE SEQUENCE [LARGE SCALE GENOMIC DNA]</scope>
    <source>
        <strain evidence="22 24">HR1</strain>
    </source>
</reference>
<feature type="binding site" evidence="15">
    <location>
        <position position="522"/>
    </location>
    <ligand>
        <name>ATP</name>
        <dbReference type="ChEBI" id="CHEBI:30616"/>
    </ligand>
</feature>
<feature type="compositionally biased region" description="Low complexity" evidence="18">
    <location>
        <begin position="1374"/>
        <end position="1386"/>
    </location>
</feature>
<feature type="binding site" evidence="15">
    <location>
        <position position="520"/>
    </location>
    <ligand>
        <name>ATP</name>
        <dbReference type="ChEBI" id="CHEBI:30616"/>
    </ligand>
</feature>
<keyword evidence="7 15" id="KW-0067">ATP-binding</keyword>
<dbReference type="InterPro" id="IPR032631">
    <property type="entry name" value="P-type_ATPase_N"/>
</dbReference>
<evidence type="ECO:0000256" key="12">
    <source>
        <dbReference type="ARBA" id="ARBA00034036"/>
    </source>
</evidence>
<feature type="binding site" evidence="16">
    <location>
        <position position="1037"/>
    </location>
    <ligand>
        <name>Mg(2+)</name>
        <dbReference type="ChEBI" id="CHEBI:18420"/>
    </ligand>
</feature>
<dbReference type="Pfam" id="PF13246">
    <property type="entry name" value="Cation_ATPase"/>
    <property type="match status" value="1"/>
</dbReference>
<dbReference type="PANTHER" id="PTHR24092">
    <property type="entry name" value="PROBABLE PHOSPHOLIPID-TRANSPORTING ATPASE"/>
    <property type="match status" value="1"/>
</dbReference>
<feature type="binding site" evidence="15">
    <location>
        <position position="1010"/>
    </location>
    <ligand>
        <name>ATP</name>
        <dbReference type="ChEBI" id="CHEBI:30616"/>
    </ligand>
</feature>
<feature type="transmembrane region" description="Helical" evidence="17">
    <location>
        <begin position="410"/>
        <end position="432"/>
    </location>
</feature>
<dbReference type="InterPro" id="IPR059000">
    <property type="entry name" value="ATPase_P-type_domA"/>
</dbReference>
<dbReference type="Pfam" id="PF16209">
    <property type="entry name" value="PhoLip_ATPase_N"/>
    <property type="match status" value="1"/>
</dbReference>
<evidence type="ECO:0000256" key="5">
    <source>
        <dbReference type="ARBA" id="ARBA00022723"/>
    </source>
</evidence>
<feature type="domain" description="P-type ATPase A" evidence="19">
    <location>
        <begin position="253"/>
        <end position="321"/>
    </location>
</feature>
<feature type="domain" description="P-type ATPase N-terminal" evidence="20">
    <location>
        <begin position="147"/>
        <end position="203"/>
    </location>
</feature>
<dbReference type="Pfam" id="PF00122">
    <property type="entry name" value="E1-E2_ATPase"/>
    <property type="match status" value="1"/>
</dbReference>
<feature type="binding site" evidence="15">
    <location>
        <position position="1016"/>
    </location>
    <ligand>
        <name>ATP</name>
        <dbReference type="ChEBI" id="CHEBI:30616"/>
    </ligand>
</feature>
<dbReference type="SUPFAM" id="SSF81660">
    <property type="entry name" value="Metal cation-transporting ATPase, ATP-binding domain N"/>
    <property type="match status" value="1"/>
</dbReference>